<evidence type="ECO:0000259" key="3">
    <source>
        <dbReference type="PROSITE" id="PS50600"/>
    </source>
</evidence>
<dbReference type="PROSITE" id="PS50600">
    <property type="entry name" value="ULP_PROTEASE"/>
    <property type="match status" value="1"/>
</dbReference>
<sequence length="296" mass="34002">MVDSLTITRLRHLDMPSVKVIRRLAHDVQQAWLDGFTSVKCAHITGEGVTHFPLWVIMFWNAVADIRGNVRKPWITSRDWVKDQLESKRKPDVRKYATEVTRLLGILPWNTLKRGLSDASPVHSLSRFLGKRWLSSTDINDMLEMLREKIAADPELAGLVRVEMVEFTAKVTAAFRARESEDYHRSKSTKWLRALGEDIFGNGEQLITVAHLGDHNDEKHWITIEVNGADTLFRYGDSFKDDIPPSLWYPPKLHSNRRPLLWDACGKRRRASCLSRHTFDATREHRGGTCSPISPR</sequence>
<dbReference type="EMBL" id="JARJCM010000135">
    <property type="protein sequence ID" value="KAJ7026645.1"/>
    <property type="molecule type" value="Genomic_DNA"/>
</dbReference>
<protein>
    <recommendedName>
        <fullName evidence="3">Ubiquitin-like protease family profile domain-containing protein</fullName>
    </recommendedName>
</protein>
<dbReference type="Proteomes" id="UP001218188">
    <property type="component" value="Unassembled WGS sequence"/>
</dbReference>
<keyword evidence="5" id="KW-1185">Reference proteome</keyword>
<dbReference type="AlphaFoldDB" id="A0AAD6WVW8"/>
<evidence type="ECO:0000256" key="1">
    <source>
        <dbReference type="ARBA" id="ARBA00022670"/>
    </source>
</evidence>
<evidence type="ECO:0000313" key="5">
    <source>
        <dbReference type="Proteomes" id="UP001218188"/>
    </source>
</evidence>
<organism evidence="4 5">
    <name type="scientific">Mycena alexandri</name>
    <dbReference type="NCBI Taxonomy" id="1745969"/>
    <lineage>
        <taxon>Eukaryota</taxon>
        <taxon>Fungi</taxon>
        <taxon>Dikarya</taxon>
        <taxon>Basidiomycota</taxon>
        <taxon>Agaricomycotina</taxon>
        <taxon>Agaricomycetes</taxon>
        <taxon>Agaricomycetidae</taxon>
        <taxon>Agaricales</taxon>
        <taxon>Marasmiineae</taxon>
        <taxon>Mycenaceae</taxon>
        <taxon>Mycena</taxon>
    </lineage>
</organism>
<reference evidence="4" key="1">
    <citation type="submission" date="2023-03" db="EMBL/GenBank/DDBJ databases">
        <title>Massive genome expansion in bonnet fungi (Mycena s.s.) driven by repeated elements and novel gene families across ecological guilds.</title>
        <authorList>
            <consortium name="Lawrence Berkeley National Laboratory"/>
            <person name="Harder C.B."/>
            <person name="Miyauchi S."/>
            <person name="Viragh M."/>
            <person name="Kuo A."/>
            <person name="Thoen E."/>
            <person name="Andreopoulos B."/>
            <person name="Lu D."/>
            <person name="Skrede I."/>
            <person name="Drula E."/>
            <person name="Henrissat B."/>
            <person name="Morin E."/>
            <person name="Kohler A."/>
            <person name="Barry K."/>
            <person name="LaButti K."/>
            <person name="Morin E."/>
            <person name="Salamov A."/>
            <person name="Lipzen A."/>
            <person name="Mereny Z."/>
            <person name="Hegedus B."/>
            <person name="Baldrian P."/>
            <person name="Stursova M."/>
            <person name="Weitz H."/>
            <person name="Taylor A."/>
            <person name="Grigoriev I.V."/>
            <person name="Nagy L.G."/>
            <person name="Martin F."/>
            <person name="Kauserud H."/>
        </authorList>
    </citation>
    <scope>NUCLEOTIDE SEQUENCE</scope>
    <source>
        <strain evidence="4">CBHHK200</strain>
    </source>
</reference>
<evidence type="ECO:0000313" key="4">
    <source>
        <dbReference type="EMBL" id="KAJ7026645.1"/>
    </source>
</evidence>
<keyword evidence="2" id="KW-0378">Hydrolase</keyword>
<name>A0AAD6WVW8_9AGAR</name>
<dbReference type="InterPro" id="IPR003653">
    <property type="entry name" value="Peptidase_C48_C"/>
</dbReference>
<gene>
    <name evidence="4" type="ORF">C8F04DRAFT_1124778</name>
</gene>
<comment type="caution">
    <text evidence="4">The sequence shown here is derived from an EMBL/GenBank/DDBJ whole genome shotgun (WGS) entry which is preliminary data.</text>
</comment>
<evidence type="ECO:0000256" key="2">
    <source>
        <dbReference type="ARBA" id="ARBA00022801"/>
    </source>
</evidence>
<keyword evidence="1" id="KW-0645">Protease</keyword>
<dbReference type="GO" id="GO:0008234">
    <property type="term" value="F:cysteine-type peptidase activity"/>
    <property type="evidence" value="ECO:0007669"/>
    <property type="project" value="InterPro"/>
</dbReference>
<dbReference type="GO" id="GO:0006508">
    <property type="term" value="P:proteolysis"/>
    <property type="evidence" value="ECO:0007669"/>
    <property type="project" value="UniProtKB-KW"/>
</dbReference>
<proteinExistence type="predicted"/>
<feature type="domain" description="Ubiquitin-like protease family profile" evidence="3">
    <location>
        <begin position="112"/>
        <end position="296"/>
    </location>
</feature>
<dbReference type="GO" id="GO:0019783">
    <property type="term" value="F:ubiquitin-like protein peptidase activity"/>
    <property type="evidence" value="ECO:0007669"/>
    <property type="project" value="UniProtKB-ARBA"/>
</dbReference>
<accession>A0AAD6WVW8</accession>